<dbReference type="Pfam" id="PF07702">
    <property type="entry name" value="UTRA"/>
    <property type="match status" value="1"/>
</dbReference>
<dbReference type="CDD" id="cd07377">
    <property type="entry name" value="WHTH_GntR"/>
    <property type="match status" value="1"/>
</dbReference>
<comment type="caution">
    <text evidence="5">The sequence shown here is derived from an EMBL/GenBank/DDBJ whole genome shotgun (WGS) entry which is preliminary data.</text>
</comment>
<dbReference type="InterPro" id="IPR028978">
    <property type="entry name" value="Chorismate_lyase_/UTRA_dom_sf"/>
</dbReference>
<dbReference type="InterPro" id="IPR050679">
    <property type="entry name" value="Bact_HTH_transcr_reg"/>
</dbReference>
<dbReference type="InterPro" id="IPR036390">
    <property type="entry name" value="WH_DNA-bd_sf"/>
</dbReference>
<dbReference type="InterPro" id="IPR000524">
    <property type="entry name" value="Tscrpt_reg_HTH_GntR"/>
</dbReference>
<reference evidence="5 6" key="1">
    <citation type="submission" date="2021-10" db="EMBL/GenBank/DDBJ databases">
        <title>Streptomyces sp. strain SMC 277, a novel streptomycete isolated from soil.</title>
        <authorList>
            <person name="Chanama M."/>
        </authorList>
    </citation>
    <scope>NUCLEOTIDE SEQUENCE [LARGE SCALE GENOMIC DNA]</scope>
    <source>
        <strain evidence="5 6">SMC 277</strain>
    </source>
</reference>
<proteinExistence type="predicted"/>
<dbReference type="Pfam" id="PF00392">
    <property type="entry name" value="GntR"/>
    <property type="match status" value="1"/>
</dbReference>
<organism evidence="5 6">
    <name type="scientific">Streptomyces antimicrobicus</name>
    <dbReference type="NCBI Taxonomy" id="2883108"/>
    <lineage>
        <taxon>Bacteria</taxon>
        <taxon>Bacillati</taxon>
        <taxon>Actinomycetota</taxon>
        <taxon>Actinomycetes</taxon>
        <taxon>Kitasatosporales</taxon>
        <taxon>Streptomycetaceae</taxon>
        <taxon>Streptomyces</taxon>
    </lineage>
</organism>
<dbReference type="InterPro" id="IPR036388">
    <property type="entry name" value="WH-like_DNA-bd_sf"/>
</dbReference>
<evidence type="ECO:0000256" key="1">
    <source>
        <dbReference type="ARBA" id="ARBA00023015"/>
    </source>
</evidence>
<dbReference type="SUPFAM" id="SSF64288">
    <property type="entry name" value="Chorismate lyase-like"/>
    <property type="match status" value="1"/>
</dbReference>
<name>A0ABS8BAB5_9ACTN</name>
<keyword evidence="2" id="KW-0238">DNA-binding</keyword>
<keyword evidence="6" id="KW-1185">Reference proteome</keyword>
<evidence type="ECO:0000313" key="5">
    <source>
        <dbReference type="EMBL" id="MCB5181493.1"/>
    </source>
</evidence>
<feature type="domain" description="HTH gntR-type" evidence="4">
    <location>
        <begin position="1"/>
        <end position="69"/>
    </location>
</feature>
<sequence>MTSSGQISDDLRRRIEAGEYPVGSRLPTNAELMALHGVSKGTITKAIATLADDGLVFSSKRAGTIVRPRTQVRIPLSRYGQVLTPGGPRGPWEAATAAQGIDGEMRLVRVDRLQAPADLAALLGLAEGDDVVYRLRQALIRPDDVVQLQHAWYPAAVAEAAGLDGDGKITGGVYGALVAAGHRPTVADETVTARVPTDEEATDLRISGRVWVLALQRITLDASGRPLEVLRAVAPADRLSLVYDSLPISHDGP</sequence>
<dbReference type="PANTHER" id="PTHR44846">
    <property type="entry name" value="MANNOSYL-D-GLYCERATE TRANSPORT/METABOLISM SYSTEM REPRESSOR MNGR-RELATED"/>
    <property type="match status" value="1"/>
</dbReference>
<evidence type="ECO:0000313" key="6">
    <source>
        <dbReference type="Proteomes" id="UP001199054"/>
    </source>
</evidence>
<dbReference type="RefSeq" id="WP_226728577.1">
    <property type="nucleotide sequence ID" value="NZ_JAJAUY010000077.1"/>
</dbReference>
<dbReference type="Gene3D" id="1.10.10.10">
    <property type="entry name" value="Winged helix-like DNA-binding domain superfamily/Winged helix DNA-binding domain"/>
    <property type="match status" value="1"/>
</dbReference>
<dbReference type="SMART" id="SM00345">
    <property type="entry name" value="HTH_GNTR"/>
    <property type="match status" value="1"/>
</dbReference>
<accession>A0ABS8BAB5</accession>
<gene>
    <name evidence="5" type="ORF">LG632_19155</name>
</gene>
<protein>
    <submittedName>
        <fullName evidence="5">GntR family transcriptional regulator</fullName>
    </submittedName>
</protein>
<keyword evidence="1" id="KW-0805">Transcription regulation</keyword>
<dbReference type="EMBL" id="JAJAUY010000077">
    <property type="protein sequence ID" value="MCB5181493.1"/>
    <property type="molecule type" value="Genomic_DNA"/>
</dbReference>
<evidence type="ECO:0000256" key="2">
    <source>
        <dbReference type="ARBA" id="ARBA00023125"/>
    </source>
</evidence>
<dbReference type="PANTHER" id="PTHR44846:SF17">
    <property type="entry name" value="GNTR-FAMILY TRANSCRIPTIONAL REGULATOR"/>
    <property type="match status" value="1"/>
</dbReference>
<evidence type="ECO:0000256" key="3">
    <source>
        <dbReference type="ARBA" id="ARBA00023163"/>
    </source>
</evidence>
<dbReference type="Gene3D" id="3.40.1410.10">
    <property type="entry name" value="Chorismate lyase-like"/>
    <property type="match status" value="1"/>
</dbReference>
<dbReference type="Proteomes" id="UP001199054">
    <property type="component" value="Unassembled WGS sequence"/>
</dbReference>
<keyword evidence="3" id="KW-0804">Transcription</keyword>
<dbReference type="PROSITE" id="PS50949">
    <property type="entry name" value="HTH_GNTR"/>
    <property type="match status" value="1"/>
</dbReference>
<dbReference type="SMART" id="SM00866">
    <property type="entry name" value="UTRA"/>
    <property type="match status" value="1"/>
</dbReference>
<dbReference type="InterPro" id="IPR011663">
    <property type="entry name" value="UTRA"/>
</dbReference>
<dbReference type="SUPFAM" id="SSF46785">
    <property type="entry name" value="Winged helix' DNA-binding domain"/>
    <property type="match status" value="1"/>
</dbReference>
<evidence type="ECO:0000259" key="4">
    <source>
        <dbReference type="PROSITE" id="PS50949"/>
    </source>
</evidence>